<dbReference type="EMBL" id="CP096983">
    <property type="protein sequence ID" value="URZ11949.1"/>
    <property type="molecule type" value="Genomic_DNA"/>
</dbReference>
<name>A0A1S8LB96_9CLOT</name>
<dbReference type="RefSeq" id="WP_077832979.1">
    <property type="nucleotide sequence ID" value="NZ_CP096983.1"/>
</dbReference>
<proteinExistence type="inferred from homology"/>
<dbReference type="PROSITE" id="PS50111">
    <property type="entry name" value="CHEMOTAXIS_TRANSDUC_2"/>
    <property type="match status" value="1"/>
</dbReference>
<dbReference type="PANTHER" id="PTHR32089:SF112">
    <property type="entry name" value="LYSOZYME-LIKE PROTEIN-RELATED"/>
    <property type="match status" value="1"/>
</dbReference>
<organism evidence="6 7">
    <name type="scientific">Clostridium felsineum</name>
    <dbReference type="NCBI Taxonomy" id="36839"/>
    <lineage>
        <taxon>Bacteria</taxon>
        <taxon>Bacillati</taxon>
        <taxon>Bacillota</taxon>
        <taxon>Clostridia</taxon>
        <taxon>Eubacteriales</taxon>
        <taxon>Clostridiaceae</taxon>
        <taxon>Clostridium</taxon>
    </lineage>
</organism>
<feature type="coiled-coil region" evidence="3">
    <location>
        <begin position="210"/>
        <end position="237"/>
    </location>
</feature>
<keyword evidence="1" id="KW-0807">Transducer</keyword>
<evidence type="ECO:0000313" key="7">
    <source>
        <dbReference type="Proteomes" id="UP000190951"/>
    </source>
</evidence>
<keyword evidence="5" id="KW-1133">Transmembrane helix</keyword>
<dbReference type="KEGG" id="crw:CROST_026660"/>
<keyword evidence="7" id="KW-1185">Reference proteome</keyword>
<keyword evidence="5" id="KW-0812">Transmembrane</keyword>
<keyword evidence="3" id="KW-0175">Coiled coil</keyword>
<dbReference type="Gene3D" id="1.10.287.950">
    <property type="entry name" value="Methyl-accepting chemotaxis protein"/>
    <property type="match status" value="1"/>
</dbReference>
<dbReference type="STRING" id="84029.CROST_13310"/>
<feature type="region of interest" description="Disordered" evidence="4">
    <location>
        <begin position="188"/>
        <end position="209"/>
    </location>
</feature>
<dbReference type="PANTHER" id="PTHR32089">
    <property type="entry name" value="METHYL-ACCEPTING CHEMOTAXIS PROTEIN MCPB"/>
    <property type="match status" value="1"/>
</dbReference>
<evidence type="ECO:0000256" key="2">
    <source>
        <dbReference type="ARBA" id="ARBA00029447"/>
    </source>
</evidence>
<dbReference type="Pfam" id="PF00015">
    <property type="entry name" value="MCPsignal"/>
    <property type="match status" value="1"/>
</dbReference>
<feature type="transmembrane region" description="Helical" evidence="5">
    <location>
        <begin position="12"/>
        <end position="34"/>
    </location>
</feature>
<evidence type="ECO:0000313" key="6">
    <source>
        <dbReference type="EMBL" id="URZ11949.1"/>
    </source>
</evidence>
<evidence type="ECO:0000256" key="5">
    <source>
        <dbReference type="SAM" id="Phobius"/>
    </source>
</evidence>
<reference evidence="6 7" key="1">
    <citation type="submission" date="2022-04" db="EMBL/GenBank/DDBJ databases">
        <title>Genome sequence of C. roseum typestrain.</title>
        <authorList>
            <person name="Poehlein A."/>
            <person name="Schoch T."/>
            <person name="Duerre P."/>
            <person name="Daniel R."/>
        </authorList>
    </citation>
    <scope>NUCLEOTIDE SEQUENCE [LARGE SCALE GENOMIC DNA]</scope>
    <source>
        <strain evidence="6 7">DSM 7320</strain>
    </source>
</reference>
<evidence type="ECO:0000256" key="3">
    <source>
        <dbReference type="SAM" id="Coils"/>
    </source>
</evidence>
<dbReference type="GO" id="GO:0016020">
    <property type="term" value="C:membrane"/>
    <property type="evidence" value="ECO:0007669"/>
    <property type="project" value="InterPro"/>
</dbReference>
<gene>
    <name evidence="6" type="primary">mcp1</name>
    <name evidence="6" type="ORF">CROST_026660</name>
</gene>
<protein>
    <submittedName>
        <fullName evidence="6">Methyl-accepting chemotaxis protein 1</fullName>
    </submittedName>
</protein>
<evidence type="ECO:0000256" key="1">
    <source>
        <dbReference type="ARBA" id="ARBA00023224"/>
    </source>
</evidence>
<dbReference type="SMART" id="SM00283">
    <property type="entry name" value="MA"/>
    <property type="match status" value="1"/>
</dbReference>
<dbReference type="Proteomes" id="UP000190951">
    <property type="component" value="Chromosome"/>
</dbReference>
<feature type="transmembrane region" description="Helical" evidence="5">
    <location>
        <begin position="50"/>
        <end position="69"/>
    </location>
</feature>
<dbReference type="SUPFAM" id="SSF58104">
    <property type="entry name" value="Methyl-accepting chemotaxis protein (MCP) signaling domain"/>
    <property type="match status" value="1"/>
</dbReference>
<dbReference type="GO" id="GO:0007165">
    <property type="term" value="P:signal transduction"/>
    <property type="evidence" value="ECO:0007669"/>
    <property type="project" value="UniProtKB-KW"/>
</dbReference>
<evidence type="ECO:0000256" key="4">
    <source>
        <dbReference type="SAM" id="MobiDB-lite"/>
    </source>
</evidence>
<comment type="similarity">
    <text evidence="2">Belongs to the methyl-accepting chemotaxis (MCP) protein family.</text>
</comment>
<keyword evidence="5" id="KW-0472">Membrane</keyword>
<accession>A0A1S8LB96</accession>
<sequence length="429" mass="47113">MKYIKNLRVRTKLTISFLVVTLFLILVGVISVFYNNFSNIRSNNSNLNKAIIVLTLVGIIFSIFFAVIISRDIHLQLKEIVEFAHSMSKLDLSKEYKTDREDEFGKVKKALIECQNSLKGIVEDIISESEIVSSASEELAANVEEITSKAETIDEATNKIVIGAENTSSASEEITASIQEVNASINELSGKSSEGNDNSTKSQEKANKIRKETKETIENANILYKEKEDELLEVIEKGKIVDSIKLMADTISGISEQTNLLALNASIEAARAGERGRGFAVVADEIRDLSEQSAKAVENIQNMIVRVNDAFKASSVTSEDMLKFIKDNVAEGFIKFGQMAEEYYKDSKFVSGMAEEIASMTEEISATVGGVSEATQTMAEGAEKTAEHTSNIKRAITETTQAIEQVAQVAQSQAQSAEKLTNIIQKFTV</sequence>
<dbReference type="AlphaFoldDB" id="A0A1S8LB96"/>
<dbReference type="InterPro" id="IPR003660">
    <property type="entry name" value="HAMP_dom"/>
</dbReference>
<feature type="compositionally biased region" description="Polar residues" evidence="4">
    <location>
        <begin position="188"/>
        <end position="201"/>
    </location>
</feature>
<dbReference type="PROSITE" id="PS50885">
    <property type="entry name" value="HAMP"/>
    <property type="match status" value="1"/>
</dbReference>
<dbReference type="InterPro" id="IPR004089">
    <property type="entry name" value="MCPsignal_dom"/>
</dbReference>